<accession>A0A8H4R7C1</accession>
<evidence type="ECO:0000313" key="2">
    <source>
        <dbReference type="Proteomes" id="UP000566819"/>
    </source>
</evidence>
<organism evidence="1 2">
    <name type="scientific">Cudoniella acicularis</name>
    <dbReference type="NCBI Taxonomy" id="354080"/>
    <lineage>
        <taxon>Eukaryota</taxon>
        <taxon>Fungi</taxon>
        <taxon>Dikarya</taxon>
        <taxon>Ascomycota</taxon>
        <taxon>Pezizomycotina</taxon>
        <taxon>Leotiomycetes</taxon>
        <taxon>Helotiales</taxon>
        <taxon>Tricladiaceae</taxon>
        <taxon>Cudoniella</taxon>
    </lineage>
</organism>
<dbReference type="Proteomes" id="UP000566819">
    <property type="component" value="Unassembled WGS sequence"/>
</dbReference>
<gene>
    <name evidence="1" type="ORF">G7Y89_g13912</name>
</gene>
<name>A0A8H4R7C1_9HELO</name>
<evidence type="ECO:0000313" key="1">
    <source>
        <dbReference type="EMBL" id="KAF4624263.1"/>
    </source>
</evidence>
<dbReference type="EMBL" id="JAAMPI010001715">
    <property type="protein sequence ID" value="KAF4624263.1"/>
    <property type="molecule type" value="Genomic_DNA"/>
</dbReference>
<reference evidence="1 2" key="1">
    <citation type="submission" date="2020-03" db="EMBL/GenBank/DDBJ databases">
        <title>Draft Genome Sequence of Cudoniella acicularis.</title>
        <authorList>
            <person name="Buettner E."/>
            <person name="Kellner H."/>
        </authorList>
    </citation>
    <scope>NUCLEOTIDE SEQUENCE [LARGE SCALE GENOMIC DNA]</scope>
    <source>
        <strain evidence="1 2">DSM 108380</strain>
    </source>
</reference>
<keyword evidence="2" id="KW-1185">Reference proteome</keyword>
<proteinExistence type="predicted"/>
<comment type="caution">
    <text evidence="1">The sequence shown here is derived from an EMBL/GenBank/DDBJ whole genome shotgun (WGS) entry which is preliminary data.</text>
</comment>
<dbReference type="OrthoDB" id="3561247at2759"/>
<protein>
    <submittedName>
        <fullName evidence="1">Uncharacterized protein</fullName>
    </submittedName>
</protein>
<dbReference type="AlphaFoldDB" id="A0A8H4R7C1"/>
<sequence length="216" mass="24753">MYSQTHNQKYRTLLIDFIIKNNICFSLVGKLETKALFEFLSLNTKQIARRTLMRNLKEKYERREATQKIKLRSTLNQESELLLQQIGGPELIAMEEEFIRYPNNELISEYCTKGLAQPDKVDSQIKPIYKLALAIPSALPIRIIGGRHTKDRGCRRGTKDEPNKDSQVLKKLCDHGSASVFIYDGDHEVPGLGAKEAVIETVKVMRREISKALYVQ</sequence>